<protein>
    <submittedName>
        <fullName evidence="3">Uncharacterized protein</fullName>
    </submittedName>
</protein>
<keyword evidence="2" id="KW-0472">Membrane</keyword>
<evidence type="ECO:0000313" key="4">
    <source>
        <dbReference type="Proteomes" id="UP001521116"/>
    </source>
</evidence>
<comment type="caution">
    <text evidence="3">The sequence shown here is derived from an EMBL/GenBank/DDBJ whole genome shotgun (WGS) entry which is preliminary data.</text>
</comment>
<dbReference type="PANTHER" id="PTHR46154:SF1">
    <property type="entry name" value="ACTIVE TRANSPORTER, PUTATIVE (AFU_ORTHOLOGUE AFUA_1G17570)-RELATED"/>
    <property type="match status" value="1"/>
</dbReference>
<keyword evidence="2" id="KW-0812">Transmembrane</keyword>
<accession>A0ABR3SE22</accession>
<evidence type="ECO:0000256" key="1">
    <source>
        <dbReference type="SAM" id="MobiDB-lite"/>
    </source>
</evidence>
<sequence length="213" mass="22710">MATGIAVWLGTAHAFHGTVSIASTGATLPCLYGTVAATLAPLPYTVLITLARPADYDWADLRRERLAFAHEADGRDAALERAVEAADDGEAGRRLKRWGRVAAVWAAATFLGHWVLWPLPMYAARYIFSEKFFAAWLVVAIVWLWGTLLVAGFYPLVDGRDQILAVWRGLRGIRAGGEGGGRAAAETETTTAQSSPGESKGGSAVDVIQKAAA</sequence>
<dbReference type="PANTHER" id="PTHR46154">
    <property type="match status" value="1"/>
</dbReference>
<keyword evidence="2" id="KW-1133">Transmembrane helix</keyword>
<evidence type="ECO:0000313" key="3">
    <source>
        <dbReference type="EMBL" id="KAL1618395.1"/>
    </source>
</evidence>
<gene>
    <name evidence="3" type="ORF">SLS56_010547</name>
</gene>
<dbReference type="InterPro" id="IPR031155">
    <property type="entry name" value="DUR"/>
</dbReference>
<dbReference type="EMBL" id="JAJVDC020000208">
    <property type="protein sequence ID" value="KAL1618395.1"/>
    <property type="molecule type" value="Genomic_DNA"/>
</dbReference>
<feature type="transmembrane region" description="Helical" evidence="2">
    <location>
        <begin position="101"/>
        <end position="120"/>
    </location>
</feature>
<proteinExistence type="predicted"/>
<name>A0ABR3SE22_9PEZI</name>
<feature type="compositionally biased region" description="Low complexity" evidence="1">
    <location>
        <begin position="183"/>
        <end position="192"/>
    </location>
</feature>
<reference evidence="3 4" key="1">
    <citation type="submission" date="2024-02" db="EMBL/GenBank/DDBJ databases">
        <title>De novo assembly and annotation of 12 fungi associated with fruit tree decline syndrome in Ontario, Canada.</title>
        <authorList>
            <person name="Sulman M."/>
            <person name="Ellouze W."/>
            <person name="Ilyukhin E."/>
        </authorList>
    </citation>
    <scope>NUCLEOTIDE SEQUENCE [LARGE SCALE GENOMIC DNA]</scope>
    <source>
        <strain evidence="3 4">M1-105</strain>
    </source>
</reference>
<evidence type="ECO:0000256" key="2">
    <source>
        <dbReference type="SAM" id="Phobius"/>
    </source>
</evidence>
<organism evidence="3 4">
    <name type="scientific">Neofusicoccum ribis</name>
    <dbReference type="NCBI Taxonomy" id="45134"/>
    <lineage>
        <taxon>Eukaryota</taxon>
        <taxon>Fungi</taxon>
        <taxon>Dikarya</taxon>
        <taxon>Ascomycota</taxon>
        <taxon>Pezizomycotina</taxon>
        <taxon>Dothideomycetes</taxon>
        <taxon>Dothideomycetes incertae sedis</taxon>
        <taxon>Botryosphaeriales</taxon>
        <taxon>Botryosphaeriaceae</taxon>
        <taxon>Neofusicoccum</taxon>
    </lineage>
</organism>
<dbReference type="Proteomes" id="UP001521116">
    <property type="component" value="Unassembled WGS sequence"/>
</dbReference>
<keyword evidence="4" id="KW-1185">Reference proteome</keyword>
<feature type="region of interest" description="Disordered" evidence="1">
    <location>
        <begin position="177"/>
        <end position="205"/>
    </location>
</feature>
<feature type="transmembrane region" description="Helical" evidence="2">
    <location>
        <begin position="132"/>
        <end position="154"/>
    </location>
</feature>